<proteinExistence type="predicted"/>
<dbReference type="AlphaFoldDB" id="A0A370H2V5"/>
<dbReference type="InterPro" id="IPR010982">
    <property type="entry name" value="Lambda_DNA-bd_dom_sf"/>
</dbReference>
<feature type="domain" description="HTH cro/C1-type" evidence="1">
    <location>
        <begin position="16"/>
        <end position="52"/>
    </location>
</feature>
<dbReference type="InterPro" id="IPR001387">
    <property type="entry name" value="Cro/C1-type_HTH"/>
</dbReference>
<dbReference type="EMBL" id="QQAZ01000006">
    <property type="protein sequence ID" value="RDI49928.1"/>
    <property type="molecule type" value="Genomic_DNA"/>
</dbReference>
<name>A0A370H2V5_9NOCA</name>
<dbReference type="SUPFAM" id="SSF47413">
    <property type="entry name" value="lambda repressor-like DNA-binding domains"/>
    <property type="match status" value="1"/>
</dbReference>
<dbReference type="Gene3D" id="1.10.260.40">
    <property type="entry name" value="lambda repressor-like DNA-binding domains"/>
    <property type="match status" value="1"/>
</dbReference>
<dbReference type="GO" id="GO:0003677">
    <property type="term" value="F:DNA binding"/>
    <property type="evidence" value="ECO:0007669"/>
    <property type="project" value="InterPro"/>
</dbReference>
<organism evidence="2 3">
    <name type="scientific">Nocardia mexicana</name>
    <dbReference type="NCBI Taxonomy" id="279262"/>
    <lineage>
        <taxon>Bacteria</taxon>
        <taxon>Bacillati</taxon>
        <taxon>Actinomycetota</taxon>
        <taxon>Actinomycetes</taxon>
        <taxon>Mycobacteriales</taxon>
        <taxon>Nocardiaceae</taxon>
        <taxon>Nocardia</taxon>
    </lineage>
</organism>
<reference evidence="2 3" key="1">
    <citation type="submission" date="2018-07" db="EMBL/GenBank/DDBJ databases">
        <title>Genomic Encyclopedia of Type Strains, Phase IV (KMG-IV): sequencing the most valuable type-strain genomes for metagenomic binning, comparative biology and taxonomic classification.</title>
        <authorList>
            <person name="Goeker M."/>
        </authorList>
    </citation>
    <scope>NUCLEOTIDE SEQUENCE [LARGE SCALE GENOMIC DNA]</scope>
    <source>
        <strain evidence="2 3">DSM 44952</strain>
    </source>
</reference>
<keyword evidence="3" id="KW-1185">Reference proteome</keyword>
<dbReference type="STRING" id="1210089.GCA_001613165_05180"/>
<dbReference type="RefSeq" id="WP_084520018.1">
    <property type="nucleotide sequence ID" value="NZ_QQAZ01000006.1"/>
</dbReference>
<dbReference type="Pfam" id="PF19054">
    <property type="entry name" value="DUF5753"/>
    <property type="match status" value="1"/>
</dbReference>
<dbReference type="InterPro" id="IPR043917">
    <property type="entry name" value="DUF5753"/>
</dbReference>
<dbReference type="CDD" id="cd00093">
    <property type="entry name" value="HTH_XRE"/>
    <property type="match status" value="1"/>
</dbReference>
<dbReference type="Proteomes" id="UP000255355">
    <property type="component" value="Unassembled WGS sequence"/>
</dbReference>
<dbReference type="PROSITE" id="PS50943">
    <property type="entry name" value="HTH_CROC1"/>
    <property type="match status" value="1"/>
</dbReference>
<gene>
    <name evidence="2" type="ORF">DFR68_106366</name>
</gene>
<dbReference type="OrthoDB" id="4534176at2"/>
<dbReference type="SMART" id="SM00530">
    <property type="entry name" value="HTH_XRE"/>
    <property type="match status" value="1"/>
</dbReference>
<evidence type="ECO:0000313" key="2">
    <source>
        <dbReference type="EMBL" id="RDI49928.1"/>
    </source>
</evidence>
<evidence type="ECO:0000259" key="1">
    <source>
        <dbReference type="PROSITE" id="PS50943"/>
    </source>
</evidence>
<sequence>MTNSLHDAKEALGHRLRELRLEAGITGTKLAELAGWHQTKVSKIEYGKTRPTESDIRAWCAHTGNDDQVPDLIATVRNIESAYLEWRRVLGAGTKRRQQASVKIESETDFMRCYHSFLIPGLLQTAEYAQEILRNVIEFQKVPNDADAGVSKRLERQQILYRPKHRFHFVIAEQALNTTVGDNSIMIGQLDRLLAVVGMPRVVLGIIPARARYRVPMSNFTIFDNRMVMVETIAAEMTIIQPREIALHRRAFDVLTSQSVTGNAARERIRAALESRVTHSRTDE</sequence>
<protein>
    <submittedName>
        <fullName evidence="2">Helix-turn-helix protein</fullName>
    </submittedName>
</protein>
<comment type="caution">
    <text evidence="2">The sequence shown here is derived from an EMBL/GenBank/DDBJ whole genome shotgun (WGS) entry which is preliminary data.</text>
</comment>
<evidence type="ECO:0000313" key="3">
    <source>
        <dbReference type="Proteomes" id="UP000255355"/>
    </source>
</evidence>
<accession>A0A370H2V5</accession>
<dbReference type="Pfam" id="PF13560">
    <property type="entry name" value="HTH_31"/>
    <property type="match status" value="1"/>
</dbReference>